<dbReference type="InterPro" id="IPR001647">
    <property type="entry name" value="HTH_TetR"/>
</dbReference>
<dbReference type="PRINTS" id="PR00455">
    <property type="entry name" value="HTHTETR"/>
</dbReference>
<dbReference type="InterPro" id="IPR009057">
    <property type="entry name" value="Homeodomain-like_sf"/>
</dbReference>
<keyword evidence="1 2" id="KW-0238">DNA-binding</keyword>
<evidence type="ECO:0000313" key="6">
    <source>
        <dbReference type="Proteomes" id="UP000442469"/>
    </source>
</evidence>
<keyword evidence="3" id="KW-0175">Coiled coil</keyword>
<dbReference type="Proteomes" id="UP000442469">
    <property type="component" value="Unassembled WGS sequence"/>
</dbReference>
<evidence type="ECO:0000259" key="4">
    <source>
        <dbReference type="PROSITE" id="PS50977"/>
    </source>
</evidence>
<evidence type="ECO:0000256" key="2">
    <source>
        <dbReference type="PROSITE-ProRule" id="PRU00335"/>
    </source>
</evidence>
<dbReference type="Pfam" id="PF00440">
    <property type="entry name" value="TetR_N"/>
    <property type="match status" value="1"/>
</dbReference>
<proteinExistence type="predicted"/>
<reference evidence="5 6" key="1">
    <citation type="submission" date="2019-11" db="EMBL/GenBank/DDBJ databases">
        <title>Draft genome sequences of five Paenibacillus species of dairy origin.</title>
        <authorList>
            <person name="Olajide A.M."/>
            <person name="Chen S."/>
            <person name="Lapointe G."/>
        </authorList>
    </citation>
    <scope>NUCLEOTIDE SEQUENCE [LARGE SCALE GENOMIC DNA]</scope>
    <source>
        <strain evidence="5 6">3CT49</strain>
    </source>
</reference>
<evidence type="ECO:0000256" key="1">
    <source>
        <dbReference type="ARBA" id="ARBA00023125"/>
    </source>
</evidence>
<comment type="caution">
    <text evidence="5">The sequence shown here is derived from an EMBL/GenBank/DDBJ whole genome shotgun (WGS) entry which is preliminary data.</text>
</comment>
<dbReference type="Gene3D" id="1.10.357.10">
    <property type="entry name" value="Tetracycline Repressor, domain 2"/>
    <property type="match status" value="1"/>
</dbReference>
<protein>
    <submittedName>
        <fullName evidence="5">TetR family transcriptional regulator</fullName>
    </submittedName>
</protein>
<sequence>MRFFADQSLKKGSYGVSKKTAIIDAAFQLFQEKGFVLTTIDEIAKASGMTKPSFYKYFPSKEDLLLEVLEIFTEELEEQVQRLYRKVDLSKSDRIIELCLIYLEDIFKYHTYLDFFLDPSQHFFENEHIQNAVMTVERKVFTWLQDSIVDLYGEQMDGFAVDVSFIAVSIMFVYTRVCGPNLSHDQNRKLAVYIEYLVGVVVEGLKFKKPDMPLLFETPSWIMNCWPEDVTPVMRSRQLQQVYRRMESIIQDHASLSDSEKQDYLQAIAQIKTDSKDSLNQNIVIKALLYYLEQLDELRDECGQLRRIFEPETSPPQN</sequence>
<organism evidence="5 6">
    <name type="scientific">Paenibacillus macerans</name>
    <name type="common">Bacillus macerans</name>
    <dbReference type="NCBI Taxonomy" id="44252"/>
    <lineage>
        <taxon>Bacteria</taxon>
        <taxon>Bacillati</taxon>
        <taxon>Bacillota</taxon>
        <taxon>Bacilli</taxon>
        <taxon>Bacillales</taxon>
        <taxon>Paenibacillaceae</taxon>
        <taxon>Paenibacillus</taxon>
    </lineage>
</organism>
<dbReference type="PROSITE" id="PS50977">
    <property type="entry name" value="HTH_TETR_2"/>
    <property type="match status" value="1"/>
</dbReference>
<dbReference type="AlphaFoldDB" id="A0A6N8EXB6"/>
<dbReference type="InterPro" id="IPR050624">
    <property type="entry name" value="HTH-type_Tx_Regulator"/>
</dbReference>
<feature type="domain" description="HTH tetR-type" evidence="4">
    <location>
        <begin position="16"/>
        <end position="76"/>
    </location>
</feature>
<gene>
    <name evidence="5" type="ORF">GNQ08_20930</name>
</gene>
<evidence type="ECO:0000256" key="3">
    <source>
        <dbReference type="SAM" id="Coils"/>
    </source>
</evidence>
<dbReference type="SUPFAM" id="SSF46689">
    <property type="entry name" value="Homeodomain-like"/>
    <property type="match status" value="1"/>
</dbReference>
<dbReference type="GO" id="GO:0003677">
    <property type="term" value="F:DNA binding"/>
    <property type="evidence" value="ECO:0007669"/>
    <property type="project" value="UniProtKB-UniRule"/>
</dbReference>
<feature type="coiled-coil region" evidence="3">
    <location>
        <begin position="66"/>
        <end position="93"/>
    </location>
</feature>
<name>A0A6N8EXB6_PAEMA</name>
<evidence type="ECO:0000313" key="5">
    <source>
        <dbReference type="EMBL" id="MUG24836.1"/>
    </source>
</evidence>
<dbReference type="EMBL" id="WNZZ01000018">
    <property type="protein sequence ID" value="MUG24836.1"/>
    <property type="molecule type" value="Genomic_DNA"/>
</dbReference>
<dbReference type="PANTHER" id="PTHR43479:SF22">
    <property type="entry name" value="TRANSCRIPTIONAL REGULATOR, TETR FAMILY"/>
    <property type="match status" value="1"/>
</dbReference>
<accession>A0A6N8EXB6</accession>
<feature type="DNA-binding region" description="H-T-H motif" evidence="2">
    <location>
        <begin position="39"/>
        <end position="58"/>
    </location>
</feature>
<dbReference type="PANTHER" id="PTHR43479">
    <property type="entry name" value="ACREF/ENVCD OPERON REPRESSOR-RELATED"/>
    <property type="match status" value="1"/>
</dbReference>